<evidence type="ECO:0000256" key="1">
    <source>
        <dbReference type="SAM" id="Phobius"/>
    </source>
</evidence>
<dbReference type="VEuPathDB" id="PlasmoDB:PVPAM_100006200"/>
<proteinExistence type="predicted"/>
<dbReference type="AlphaFoldDB" id="A0A565A4J9"/>
<feature type="transmembrane region" description="Helical" evidence="1">
    <location>
        <begin position="20"/>
        <end position="42"/>
    </location>
</feature>
<keyword evidence="1" id="KW-0812">Transmembrane</keyword>
<gene>
    <name evidence="2" type="ORF">PVP01_0001340</name>
</gene>
<organism evidence="2">
    <name type="scientific">Plasmodium vivax</name>
    <name type="common">malaria parasite P. vivax</name>
    <dbReference type="NCBI Taxonomy" id="5855"/>
    <lineage>
        <taxon>Eukaryota</taxon>
        <taxon>Sar</taxon>
        <taxon>Alveolata</taxon>
        <taxon>Apicomplexa</taxon>
        <taxon>Aconoidasida</taxon>
        <taxon>Haemosporida</taxon>
        <taxon>Plasmodiidae</taxon>
        <taxon>Plasmodium</taxon>
        <taxon>Plasmodium (Plasmodium)</taxon>
    </lineage>
</organism>
<keyword evidence="1" id="KW-0472">Membrane</keyword>
<protein>
    <submittedName>
        <fullName evidence="2">VIR protein</fullName>
    </submittedName>
</protein>
<accession>A0A565A4J9</accession>
<reference evidence="2" key="1">
    <citation type="submission" date="2016-07" db="EMBL/GenBank/DDBJ databases">
        <authorList>
            <consortium name="Pathogen Informatics"/>
        </authorList>
    </citation>
    <scope>NUCLEOTIDE SEQUENCE</scope>
</reference>
<dbReference type="EMBL" id="FLZR02000002">
    <property type="protein sequence ID" value="VUZ99419.1"/>
    <property type="molecule type" value="Genomic_DNA"/>
</dbReference>
<dbReference type="Proteomes" id="UP000220605">
    <property type="component" value="Unassembled WGS sequence"/>
</dbReference>
<keyword evidence="1" id="KW-1133">Transmembrane helix</keyword>
<dbReference type="VEuPathDB" id="PlasmoDB:PVP01_0001340"/>
<dbReference type="VEuPathDB" id="PlasmoDB:PVW1_100010800"/>
<evidence type="ECO:0000313" key="2">
    <source>
        <dbReference type="EMBL" id="VUZ99419.1"/>
    </source>
</evidence>
<name>A0A565A4J9_PLAVI</name>
<sequence>MSSDVNSYIPSCTLHDLQKAVIISLVAPLAISVFLFLLHKFCPLGSFIRRKKKTCKNRVYDLKSKEECNFLNITTMPKVN</sequence>